<dbReference type="Gene3D" id="3.40.1440.10">
    <property type="entry name" value="GIY-YIG endonuclease"/>
    <property type="match status" value="1"/>
</dbReference>
<proteinExistence type="predicted"/>
<name>A0A1I2AK42_9GAMM</name>
<gene>
    <name evidence="1" type="ORF">SAMN02799615_01054</name>
</gene>
<dbReference type="Proteomes" id="UP000199477">
    <property type="component" value="Unassembled WGS sequence"/>
</dbReference>
<dbReference type="AlphaFoldDB" id="A0A1I2AK42"/>
<evidence type="ECO:0008006" key="3">
    <source>
        <dbReference type="Google" id="ProtNLM"/>
    </source>
</evidence>
<dbReference type="RefSeq" id="WP_026636388.1">
    <property type="nucleotide sequence ID" value="NZ_FONH01000002.1"/>
</dbReference>
<evidence type="ECO:0000313" key="2">
    <source>
        <dbReference type="Proteomes" id="UP000199477"/>
    </source>
</evidence>
<protein>
    <recommendedName>
        <fullName evidence="3">GIY-YIG nuclease family protein</fullName>
    </recommendedName>
</protein>
<dbReference type="CDD" id="cd10451">
    <property type="entry name" value="GIY-YIG_LuxR_like"/>
    <property type="match status" value="1"/>
</dbReference>
<accession>A0A1I2AK42</accession>
<reference evidence="2" key="1">
    <citation type="submission" date="2016-10" db="EMBL/GenBank/DDBJ databases">
        <authorList>
            <person name="Varghese N."/>
            <person name="Submissions S."/>
        </authorList>
    </citation>
    <scope>NUCLEOTIDE SEQUENCE [LARGE SCALE GENOMIC DNA]</scope>
    <source>
        <strain evidence="2">UNC178MFTsu3.1</strain>
    </source>
</reference>
<dbReference type="InterPro" id="IPR035901">
    <property type="entry name" value="GIY-YIG_endonuc_sf"/>
</dbReference>
<sequence length="116" mass="13542">MDRARRKALIQAYKLAFPPMGIYAIRNLRSGRVLIEQSANTTGALNRQRTQLRLGLHRIRDLQRDWRELGEDAFAFEVLQAQEPRAEPTFDYTAEREALLQSWRERIPPGSKDSYL</sequence>
<evidence type="ECO:0000313" key="1">
    <source>
        <dbReference type="EMBL" id="SFE44129.1"/>
    </source>
</evidence>
<dbReference type="STRING" id="500610.SAMN02799615_01054"/>
<dbReference type="EMBL" id="FONH01000002">
    <property type="protein sequence ID" value="SFE44129.1"/>
    <property type="molecule type" value="Genomic_DNA"/>
</dbReference>
<keyword evidence="2" id="KW-1185">Reference proteome</keyword>
<organism evidence="1 2">
    <name type="scientific">Dyella marensis</name>
    <dbReference type="NCBI Taxonomy" id="500610"/>
    <lineage>
        <taxon>Bacteria</taxon>
        <taxon>Pseudomonadati</taxon>
        <taxon>Pseudomonadota</taxon>
        <taxon>Gammaproteobacteria</taxon>
        <taxon>Lysobacterales</taxon>
        <taxon>Rhodanobacteraceae</taxon>
        <taxon>Dyella</taxon>
    </lineage>
</organism>